<feature type="compositionally biased region" description="Basic and acidic residues" evidence="1">
    <location>
        <begin position="958"/>
        <end position="967"/>
    </location>
</feature>
<proteinExistence type="predicted"/>
<feature type="compositionally biased region" description="Basic and acidic residues" evidence="1">
    <location>
        <begin position="1018"/>
        <end position="1041"/>
    </location>
</feature>
<sequence>MIIPPFPPQDLAKLVLGYLAEEQLMTAYDEFLQASPYLDALRNEYDRIFMTSLKNILAEYRAVKIYVETCKPYSLRRRLFGCTNLLEVVKFLIKHVDCNKIQDGQAILDSRNSTDRSSVCAVCNSLKLDSCMCKSRHSKISLNKSSSLKEESALESSVETTSLQDLPGHHVTTRKKQIRTLPKESRVTQSSYSSDVNTLYPSTDSTSMAHPDPTLLGHTHTSQVHLDNNRTLVPNNDFPVNMIPPQSTQTLDEANNFKAAGYNNTIHQSQNNFGHPTIGRVSMAGTFQDFSNGVKVNEKVNLVVPDSNTPDNMNLPASAQKEHIIGTEANNSTAVANSKPNGSKAHIFLTVGTIKTSQTSDSSRPNSPLMSFAGNLRPKTCEQKVTILSDIKVDKTFNSENSNMPAVLKNATSTPLMHMQTILINGTTAYKQQPQIIQHRNFTKDEIMAMPTIIVVPTSGQSEVPASISSETVTSQLVNSSVSTASSTGLGPLVIDVTSQSPVSRKQNTCSTNIPKLIPETLEKGAGMLVKTVELKNVSLPKDSTDTLNKGTPLVLPPTRKSSSTPRRTSHVRVLDFTTPRRILQEAILEHNMENPSTETEVIISRSPNLNTFAKPNTENTIENDDIEKGVGVANSSGSSKENDNTVQGVSTKRHNWDADLRALAVTNKKEDIPKSCIMPRCRPKSKTAKKPKLSTIEKKANAKVSVENVSISTKNKQKTSKSKRKSQEILEEAEVIVEETASVPVKPTINIISGSDWNHAQETDQKQNKSNNDDETETPELDRLSLQNAIGAKLNISDLLETPYKQALYDIQMETPRFLGPDLPDEPLSDIKIMNIPTPRFLNTPKPIQATPSSYSSRPTDYSSGGSYYKPDDLDYMRVEDLGYPPSVPKDKETVNATNEEAKSPKAKTKRSKSNNSKLSRPVRKCAKNVSYYRNHLNKSSEGDDKSEAASSCSESIDNKMNKDAVSKTVRQSKTKSKTETNKKRDSDSKKRKSPMKKESHRAFMKIKPRRITPTKETAKTKRTPEGQGRKRTTSKDKKVNVTPVIVSAPTKSRRKSSTPRKIHCTKTFNTESYGNESPETVSKPVVIQESSLSCAQDSDTEQLPLRWSDDGSQDVKSKEPHDVVCTGSGTYNNEAEDITKIKEYIASELQNATANASSNDRGSNLHIDLVNRGFDIETAKIIERDLLDTPPHVKENIVNVSSELIVSKENEAPLNKTVASDSSSNSKSVQDDVDDDGEIELSVSDCNEESANFITCCHDDLKNIPKGALATLKDKFSMEVCIDDGVAIRLRATPLTIILDEEPKEEKRPDYYDRETEMAVNSISNIDKLYTPMKDSIRAQVYDIFDSTLTSLDTPLKTNSPKRKECDTTVTEIVLEVEKIELKSEVKPRKRLNSADSDDAVSEPKRSKPEAQYLLNSANIQNIDIETVLSKLHGP</sequence>
<evidence type="ECO:0000256" key="1">
    <source>
        <dbReference type="SAM" id="MobiDB-lite"/>
    </source>
</evidence>
<feature type="compositionally biased region" description="Basic and acidic residues" evidence="1">
    <location>
        <begin position="978"/>
        <end position="990"/>
    </location>
</feature>
<feature type="compositionally biased region" description="Basic residues" evidence="1">
    <location>
        <begin position="1004"/>
        <end position="1014"/>
    </location>
</feature>
<organism evidence="2">
    <name type="scientific">Pectinophora gossypiella</name>
    <name type="common">Cotton pink bollworm</name>
    <name type="synonym">Depressaria gossypiella</name>
    <dbReference type="NCBI Taxonomy" id="13191"/>
    <lineage>
        <taxon>Eukaryota</taxon>
        <taxon>Metazoa</taxon>
        <taxon>Ecdysozoa</taxon>
        <taxon>Arthropoda</taxon>
        <taxon>Hexapoda</taxon>
        <taxon>Insecta</taxon>
        <taxon>Pterygota</taxon>
        <taxon>Neoptera</taxon>
        <taxon>Endopterygota</taxon>
        <taxon>Lepidoptera</taxon>
        <taxon>Glossata</taxon>
        <taxon>Ditrysia</taxon>
        <taxon>Gelechioidea</taxon>
        <taxon>Gelechiidae</taxon>
        <taxon>Apatetrinae</taxon>
        <taxon>Pectinophora</taxon>
    </lineage>
</organism>
<evidence type="ECO:0000313" key="2">
    <source>
        <dbReference type="EMBL" id="JAT80450.1"/>
    </source>
</evidence>
<feature type="region of interest" description="Disordered" evidence="1">
    <location>
        <begin position="544"/>
        <end position="571"/>
    </location>
</feature>
<feature type="region of interest" description="Disordered" evidence="1">
    <location>
        <begin position="170"/>
        <end position="196"/>
    </location>
</feature>
<feature type="compositionally biased region" description="Basic residues" evidence="1">
    <location>
        <begin position="716"/>
        <end position="725"/>
    </location>
</feature>
<reference evidence="2" key="1">
    <citation type="submission" date="2015-09" db="EMBL/GenBank/DDBJ databases">
        <title>De novo assembly of Pectinophora gossypiella (Pink Bollworm) gut transcriptome.</title>
        <authorList>
            <person name="Tassone E.E."/>
        </authorList>
    </citation>
    <scope>NUCLEOTIDE SEQUENCE</scope>
</reference>
<feature type="region of interest" description="Disordered" evidence="1">
    <location>
        <begin position="755"/>
        <end position="781"/>
    </location>
</feature>
<feature type="compositionally biased region" description="Basic and acidic residues" evidence="1">
    <location>
        <begin position="1109"/>
        <end position="1123"/>
    </location>
</feature>
<feature type="compositionally biased region" description="Basic and acidic residues" evidence="1">
    <location>
        <begin position="890"/>
        <end position="905"/>
    </location>
</feature>
<dbReference type="EMBL" id="GDQN01010604">
    <property type="protein sequence ID" value="JAT80450.1"/>
    <property type="molecule type" value="Transcribed_RNA"/>
</dbReference>
<feature type="region of interest" description="Disordered" evidence="1">
    <location>
        <begin position="1217"/>
        <end position="1236"/>
    </location>
</feature>
<feature type="compositionally biased region" description="Low complexity" evidence="1">
    <location>
        <begin position="852"/>
        <end position="865"/>
    </location>
</feature>
<feature type="compositionally biased region" description="Low complexity" evidence="1">
    <location>
        <begin position="557"/>
        <end position="567"/>
    </location>
</feature>
<feature type="compositionally biased region" description="Low complexity" evidence="1">
    <location>
        <begin position="1220"/>
        <end position="1230"/>
    </location>
</feature>
<feature type="compositionally biased region" description="Basic residues" evidence="1">
    <location>
        <begin position="682"/>
        <end position="693"/>
    </location>
</feature>
<name>A0A1E1W0C9_PECGO</name>
<accession>A0A1E1W0C9</accession>
<feature type="region of interest" description="Disordered" evidence="1">
    <location>
        <begin position="843"/>
        <end position="1041"/>
    </location>
</feature>
<dbReference type="OrthoDB" id="6287635at2759"/>
<feature type="region of interest" description="Disordered" evidence="1">
    <location>
        <begin position="676"/>
        <end position="729"/>
    </location>
</feature>
<gene>
    <name evidence="2" type="ORF">g.13464</name>
</gene>
<feature type="region of interest" description="Disordered" evidence="1">
    <location>
        <begin position="1095"/>
        <end position="1123"/>
    </location>
</feature>
<feature type="compositionally biased region" description="Basic and acidic residues" evidence="1">
    <location>
        <begin position="940"/>
        <end position="949"/>
    </location>
</feature>
<feature type="compositionally biased region" description="Basic and acidic residues" evidence="1">
    <location>
        <begin position="871"/>
        <end position="882"/>
    </location>
</feature>
<feature type="region of interest" description="Disordered" evidence="1">
    <location>
        <begin position="1389"/>
        <end position="1415"/>
    </location>
</feature>
<feature type="compositionally biased region" description="Polar residues" evidence="1">
    <location>
        <begin position="187"/>
        <end position="196"/>
    </location>
</feature>
<protein>
    <submittedName>
        <fullName evidence="2">Uncharacterized protein</fullName>
    </submittedName>
</protein>